<keyword evidence="2" id="KW-0645">Protease</keyword>
<reference evidence="2 3" key="1">
    <citation type="submission" date="2023-05" db="EMBL/GenBank/DDBJ databases">
        <title>Novel species of genus Flectobacillus isolated from stream in China.</title>
        <authorList>
            <person name="Lu H."/>
        </authorList>
    </citation>
    <scope>NUCLEOTIDE SEQUENCE [LARGE SCALE GENOMIC DNA]</scope>
    <source>
        <strain evidence="2 3">KCTC 42575</strain>
    </source>
</reference>
<dbReference type="PANTHER" id="PTHR10443:SF12">
    <property type="entry name" value="DIPEPTIDASE"/>
    <property type="match status" value="1"/>
</dbReference>
<dbReference type="CDD" id="cd01301">
    <property type="entry name" value="rDP_like"/>
    <property type="match status" value="1"/>
</dbReference>
<dbReference type="GO" id="GO:0016805">
    <property type="term" value="F:dipeptidase activity"/>
    <property type="evidence" value="ECO:0007669"/>
    <property type="project" value="UniProtKB-KW"/>
</dbReference>
<sequence length="417" mass="46534">MYKTLPLITIFLFHLAFVSFSSNTTPQKQKSTIKKVSDDEALRKKADALAHRFVIVDGHVDLPYRLHAKMEDVSVQTSGGDFDYVRAKKGGLSAPFMSIYVPADLQKRKGFSKALADSLIDLVENLTKTYPDKFALAKSPADILQNFKKGLISLPMGMENGSPVESNLENLKHFYDRGVRYITLCHGEDNFICDTSYDTTRTWGGLSPIGRQVVREMNRLGIMLDCSHISDDTFEQVVALSKAPVIASHSSCRSFTPGFIRNAPDVLIQKMAKKGGVIMINFSSMFLDSASNKAYELKRNAIKAFQKSKNLSADAPEVQAFEKEYVAKYPTPLTTVERVADHIDHVVKIAGIDHVGLGSDFDGVGPTLPDGLKDCSEIPNLIYILFKRGYSEKAIEKICYKNLFRVWNQVDKVAERK</sequence>
<gene>
    <name evidence="2" type="ORF">QM524_24860</name>
</gene>
<feature type="chain" id="PRO_5045329225" evidence="1">
    <location>
        <begin position="22"/>
        <end position="417"/>
    </location>
</feature>
<accession>A0ABT6YGC6</accession>
<proteinExistence type="predicted"/>
<dbReference type="InterPro" id="IPR008257">
    <property type="entry name" value="Pept_M19"/>
</dbReference>
<keyword evidence="1" id="KW-0732">Signal</keyword>
<dbReference type="RefSeq" id="WP_283346727.1">
    <property type="nucleotide sequence ID" value="NZ_JASHIF010000030.1"/>
</dbReference>
<dbReference type="Gene3D" id="3.20.20.140">
    <property type="entry name" value="Metal-dependent hydrolases"/>
    <property type="match status" value="1"/>
</dbReference>
<dbReference type="EMBL" id="JASHIF010000030">
    <property type="protein sequence ID" value="MDI9862479.1"/>
    <property type="molecule type" value="Genomic_DNA"/>
</dbReference>
<organism evidence="2 3">
    <name type="scientific">Flectobacillus roseus</name>
    <dbReference type="NCBI Taxonomy" id="502259"/>
    <lineage>
        <taxon>Bacteria</taxon>
        <taxon>Pseudomonadati</taxon>
        <taxon>Bacteroidota</taxon>
        <taxon>Cytophagia</taxon>
        <taxon>Cytophagales</taxon>
        <taxon>Flectobacillaceae</taxon>
        <taxon>Flectobacillus</taxon>
    </lineage>
</organism>
<dbReference type="EC" id="3.4.13.19" evidence="2"/>
<dbReference type="Proteomes" id="UP001236507">
    <property type="component" value="Unassembled WGS sequence"/>
</dbReference>
<feature type="signal peptide" evidence="1">
    <location>
        <begin position="1"/>
        <end position="21"/>
    </location>
</feature>
<protein>
    <submittedName>
        <fullName evidence="2">Dipeptidase</fullName>
        <ecNumber evidence="2">3.4.13.19</ecNumber>
    </submittedName>
</protein>
<keyword evidence="2" id="KW-0378">Hydrolase</keyword>
<evidence type="ECO:0000313" key="3">
    <source>
        <dbReference type="Proteomes" id="UP001236507"/>
    </source>
</evidence>
<keyword evidence="2" id="KW-0224">Dipeptidase</keyword>
<dbReference type="Pfam" id="PF01244">
    <property type="entry name" value="Peptidase_M19"/>
    <property type="match status" value="1"/>
</dbReference>
<evidence type="ECO:0000256" key="1">
    <source>
        <dbReference type="SAM" id="SignalP"/>
    </source>
</evidence>
<keyword evidence="3" id="KW-1185">Reference proteome</keyword>
<dbReference type="InterPro" id="IPR032466">
    <property type="entry name" value="Metal_Hydrolase"/>
</dbReference>
<dbReference type="PROSITE" id="PS51365">
    <property type="entry name" value="RENAL_DIPEPTIDASE_2"/>
    <property type="match status" value="1"/>
</dbReference>
<evidence type="ECO:0000313" key="2">
    <source>
        <dbReference type="EMBL" id="MDI9862479.1"/>
    </source>
</evidence>
<dbReference type="PANTHER" id="PTHR10443">
    <property type="entry name" value="MICROSOMAL DIPEPTIDASE"/>
    <property type="match status" value="1"/>
</dbReference>
<comment type="caution">
    <text evidence="2">The sequence shown here is derived from an EMBL/GenBank/DDBJ whole genome shotgun (WGS) entry which is preliminary data.</text>
</comment>
<dbReference type="SUPFAM" id="SSF51556">
    <property type="entry name" value="Metallo-dependent hydrolases"/>
    <property type="match status" value="1"/>
</dbReference>
<name>A0ABT6YGC6_9BACT</name>